<keyword evidence="3" id="KW-1185">Reference proteome</keyword>
<feature type="region of interest" description="Disordered" evidence="1">
    <location>
        <begin position="25"/>
        <end position="56"/>
    </location>
</feature>
<evidence type="ECO:0000313" key="3">
    <source>
        <dbReference type="Proteomes" id="UP001151760"/>
    </source>
</evidence>
<protein>
    <submittedName>
        <fullName evidence="2">Uncharacterized protein</fullName>
    </submittedName>
</protein>
<dbReference type="Proteomes" id="UP001151760">
    <property type="component" value="Unassembled WGS sequence"/>
</dbReference>
<comment type="caution">
    <text evidence="2">The sequence shown here is derived from an EMBL/GenBank/DDBJ whole genome shotgun (WGS) entry which is preliminary data.</text>
</comment>
<accession>A0ABQ5E1M8</accession>
<evidence type="ECO:0000256" key="1">
    <source>
        <dbReference type="SAM" id="MobiDB-lite"/>
    </source>
</evidence>
<organism evidence="2 3">
    <name type="scientific">Tanacetum coccineum</name>
    <dbReference type="NCBI Taxonomy" id="301880"/>
    <lineage>
        <taxon>Eukaryota</taxon>
        <taxon>Viridiplantae</taxon>
        <taxon>Streptophyta</taxon>
        <taxon>Embryophyta</taxon>
        <taxon>Tracheophyta</taxon>
        <taxon>Spermatophyta</taxon>
        <taxon>Magnoliopsida</taxon>
        <taxon>eudicotyledons</taxon>
        <taxon>Gunneridae</taxon>
        <taxon>Pentapetalae</taxon>
        <taxon>asterids</taxon>
        <taxon>campanulids</taxon>
        <taxon>Asterales</taxon>
        <taxon>Asteraceae</taxon>
        <taxon>Asteroideae</taxon>
        <taxon>Anthemideae</taxon>
        <taxon>Anthemidinae</taxon>
        <taxon>Tanacetum</taxon>
    </lineage>
</organism>
<evidence type="ECO:0000313" key="2">
    <source>
        <dbReference type="EMBL" id="GJT44353.1"/>
    </source>
</evidence>
<sequence length="79" mass="9328">MKARDQDHKIRTLEECYPSIFKHDEQSHYNKKRHRQDQEGKAQLSISSTIGEDKSNSKITYQNVNVEEIKEHLNIRGDC</sequence>
<dbReference type="EMBL" id="BQNB010015805">
    <property type="protein sequence ID" value="GJT44353.1"/>
    <property type="molecule type" value="Genomic_DNA"/>
</dbReference>
<reference evidence="2" key="1">
    <citation type="journal article" date="2022" name="Int. J. Mol. Sci.">
        <title>Draft Genome of Tanacetum Coccineum: Genomic Comparison of Closely Related Tanacetum-Family Plants.</title>
        <authorList>
            <person name="Yamashiro T."/>
            <person name="Shiraishi A."/>
            <person name="Nakayama K."/>
            <person name="Satake H."/>
        </authorList>
    </citation>
    <scope>NUCLEOTIDE SEQUENCE</scope>
</reference>
<gene>
    <name evidence="2" type="ORF">Tco_0953068</name>
</gene>
<reference evidence="2" key="2">
    <citation type="submission" date="2022-01" db="EMBL/GenBank/DDBJ databases">
        <authorList>
            <person name="Yamashiro T."/>
            <person name="Shiraishi A."/>
            <person name="Satake H."/>
            <person name="Nakayama K."/>
        </authorList>
    </citation>
    <scope>NUCLEOTIDE SEQUENCE</scope>
</reference>
<proteinExistence type="predicted"/>
<name>A0ABQ5E1M8_9ASTR</name>